<gene>
    <name evidence="5" type="ORF">D1781_17080</name>
</gene>
<evidence type="ECO:0000256" key="3">
    <source>
        <dbReference type="SAM" id="MobiDB-lite"/>
    </source>
</evidence>
<dbReference type="GO" id="GO:0016020">
    <property type="term" value="C:membrane"/>
    <property type="evidence" value="ECO:0007669"/>
    <property type="project" value="InterPro"/>
</dbReference>
<dbReference type="PROSITE" id="PS00379">
    <property type="entry name" value="CDP_ALCOHOL_P_TRANSF"/>
    <property type="match status" value="1"/>
</dbReference>
<reference evidence="6" key="1">
    <citation type="submission" date="2018-09" db="EMBL/GenBank/DDBJ databases">
        <authorList>
            <person name="Kim I."/>
        </authorList>
    </citation>
    <scope>NUCLEOTIDE SEQUENCE [LARGE SCALE GENOMIC DNA]</scope>
    <source>
        <strain evidence="6">DD4a</strain>
    </source>
</reference>
<evidence type="ECO:0000256" key="1">
    <source>
        <dbReference type="ARBA" id="ARBA00022679"/>
    </source>
</evidence>
<dbReference type="InterPro" id="IPR048254">
    <property type="entry name" value="CDP_ALCOHOL_P_TRANSF_CS"/>
</dbReference>
<dbReference type="AlphaFoldDB" id="A0A3A1TSE4"/>
<dbReference type="GO" id="GO:0008654">
    <property type="term" value="P:phospholipid biosynthetic process"/>
    <property type="evidence" value="ECO:0007669"/>
    <property type="project" value="InterPro"/>
</dbReference>
<dbReference type="Proteomes" id="UP000265742">
    <property type="component" value="Unassembled WGS sequence"/>
</dbReference>
<dbReference type="GO" id="GO:0016780">
    <property type="term" value="F:phosphotransferase activity, for other substituted phosphate groups"/>
    <property type="evidence" value="ECO:0007669"/>
    <property type="project" value="InterPro"/>
</dbReference>
<keyword evidence="4" id="KW-0472">Membrane</keyword>
<dbReference type="InterPro" id="IPR000462">
    <property type="entry name" value="CDP-OH_P_trans"/>
</dbReference>
<organism evidence="5 6">
    <name type="scientific">Amnibacterium setariae</name>
    <dbReference type="NCBI Taxonomy" id="2306585"/>
    <lineage>
        <taxon>Bacteria</taxon>
        <taxon>Bacillati</taxon>
        <taxon>Actinomycetota</taxon>
        <taxon>Actinomycetes</taxon>
        <taxon>Micrococcales</taxon>
        <taxon>Microbacteriaceae</taxon>
        <taxon>Amnibacterium</taxon>
    </lineage>
</organism>
<dbReference type="Pfam" id="PF01066">
    <property type="entry name" value="CDP-OH_P_transf"/>
    <property type="match status" value="1"/>
</dbReference>
<comment type="similarity">
    <text evidence="2">Belongs to the CDP-alcohol phosphatidyltransferase class-I family.</text>
</comment>
<proteinExistence type="inferred from homology"/>
<evidence type="ECO:0000313" key="5">
    <source>
        <dbReference type="EMBL" id="RIX26626.1"/>
    </source>
</evidence>
<evidence type="ECO:0000313" key="6">
    <source>
        <dbReference type="Proteomes" id="UP000265742"/>
    </source>
</evidence>
<keyword evidence="4" id="KW-0812">Transmembrane</keyword>
<feature type="transmembrane region" description="Helical" evidence="4">
    <location>
        <begin position="82"/>
        <end position="108"/>
    </location>
</feature>
<dbReference type="OrthoDB" id="7390033at2"/>
<dbReference type="Gene3D" id="1.20.120.1760">
    <property type="match status" value="1"/>
</dbReference>
<evidence type="ECO:0000256" key="4">
    <source>
        <dbReference type="SAM" id="Phobius"/>
    </source>
</evidence>
<keyword evidence="1 2" id="KW-0808">Transferase</keyword>
<keyword evidence="4" id="KW-1133">Transmembrane helix</keyword>
<keyword evidence="6" id="KW-1185">Reference proteome</keyword>
<name>A0A3A1TSE4_9MICO</name>
<feature type="region of interest" description="Disordered" evidence="3">
    <location>
        <begin position="1"/>
        <end position="22"/>
    </location>
</feature>
<dbReference type="EMBL" id="QXTG01000003">
    <property type="protein sequence ID" value="RIX26626.1"/>
    <property type="molecule type" value="Genomic_DNA"/>
</dbReference>
<evidence type="ECO:0000256" key="2">
    <source>
        <dbReference type="RuleBase" id="RU003750"/>
    </source>
</evidence>
<feature type="transmembrane region" description="Helical" evidence="4">
    <location>
        <begin position="213"/>
        <end position="236"/>
    </location>
</feature>
<comment type="caution">
    <text evidence="5">The sequence shown here is derived from an EMBL/GenBank/DDBJ whole genome shotgun (WGS) entry which is preliminary data.</text>
</comment>
<sequence>MTSADLAVERKPGPGPGPGERRTFRGALQELAEVQKPGAGFPAYTRWVNRRLARVPAAAAFRVGLTPNAVTAASAASSAAGIALLITLPPSAVLGVSVAILLALGYVLDSADGQLARLTGSGSRAGEWLDHVVDAMRMPAIHLAVLVGLNHWLPEQTWAQAAALLFCIVAAGQFMSQVLAEQLSGRVHRAPAGRGGVLQSVVNLPTDTGLLCWLFLLWGAPLAFAVVYTALLVLNAGHALISMRRKHQHLERLGNAA</sequence>
<dbReference type="InterPro" id="IPR043130">
    <property type="entry name" value="CDP-OH_PTrfase_TM_dom"/>
</dbReference>
<protein>
    <submittedName>
        <fullName evidence="5">CDP-alcohol phosphatidyltransferase family protein</fullName>
    </submittedName>
</protein>
<accession>A0A3A1TSE4</accession>